<keyword evidence="4 9" id="KW-0812">Transmembrane</keyword>
<evidence type="ECO:0000313" key="11">
    <source>
        <dbReference type="Proteomes" id="UP000032266"/>
    </source>
</evidence>
<name>A0A0C5VUI9_9GAMM</name>
<evidence type="ECO:0000256" key="9">
    <source>
        <dbReference type="HAMAP-Rule" id="MF_00478"/>
    </source>
</evidence>
<keyword evidence="10" id="KW-0830">Ubiquinone</keyword>
<dbReference type="HAMAP" id="MF_00478">
    <property type="entry name" value="RsxE_RnfE"/>
    <property type="match status" value="1"/>
</dbReference>
<dbReference type="NCBIfam" id="NF009070">
    <property type="entry name" value="PRK12405.1"/>
    <property type="match status" value="1"/>
</dbReference>
<dbReference type="KEGG" id="gsn:YC6258_02025"/>
<proteinExistence type="inferred from homology"/>
<evidence type="ECO:0000256" key="1">
    <source>
        <dbReference type="ARBA" id="ARBA00004127"/>
    </source>
</evidence>
<accession>A0A0C5VUI9</accession>
<dbReference type="PIRSF" id="PIRSF006102">
    <property type="entry name" value="NQR_DE"/>
    <property type="match status" value="1"/>
</dbReference>
<dbReference type="RefSeq" id="WP_044616674.1">
    <property type="nucleotide sequence ID" value="NZ_CP007142.1"/>
</dbReference>
<keyword evidence="8 9" id="KW-0472">Membrane</keyword>
<keyword evidence="5 9" id="KW-1278">Translocase</keyword>
<evidence type="ECO:0000256" key="8">
    <source>
        <dbReference type="ARBA" id="ARBA00023136"/>
    </source>
</evidence>
<evidence type="ECO:0000256" key="2">
    <source>
        <dbReference type="ARBA" id="ARBA00022448"/>
    </source>
</evidence>
<dbReference type="InterPro" id="IPR003667">
    <property type="entry name" value="NqrDE/RnfAE"/>
</dbReference>
<keyword evidence="2 9" id="KW-0813">Transport</keyword>
<evidence type="ECO:0000256" key="4">
    <source>
        <dbReference type="ARBA" id="ARBA00022692"/>
    </source>
</evidence>
<dbReference type="InterPro" id="IPR010968">
    <property type="entry name" value="RnfE"/>
</dbReference>
<feature type="transmembrane region" description="Helical" evidence="9">
    <location>
        <begin position="182"/>
        <end position="204"/>
    </location>
</feature>
<organism evidence="10 11">
    <name type="scientific">Gynuella sunshinyii YC6258</name>
    <dbReference type="NCBI Taxonomy" id="1445510"/>
    <lineage>
        <taxon>Bacteria</taxon>
        <taxon>Pseudomonadati</taxon>
        <taxon>Pseudomonadota</taxon>
        <taxon>Gammaproteobacteria</taxon>
        <taxon>Oceanospirillales</taxon>
        <taxon>Saccharospirillaceae</taxon>
        <taxon>Gynuella</taxon>
    </lineage>
</organism>
<comment type="similarity">
    <text evidence="9">Belongs to the NqrDE/RnfAE family.</text>
</comment>
<keyword evidence="9" id="KW-1003">Cell membrane</keyword>
<comment type="subcellular location">
    <subcellularLocation>
        <location evidence="9">Cell inner membrane</location>
        <topology evidence="9">Multi-pass membrane protein</topology>
    </subcellularLocation>
    <subcellularLocation>
        <location evidence="1">Endomembrane system</location>
        <topology evidence="1">Multi-pass membrane protein</topology>
    </subcellularLocation>
</comment>
<evidence type="ECO:0000256" key="7">
    <source>
        <dbReference type="ARBA" id="ARBA00022989"/>
    </source>
</evidence>
<feature type="transmembrane region" description="Helical" evidence="9">
    <location>
        <begin position="40"/>
        <end position="61"/>
    </location>
</feature>
<comment type="subunit">
    <text evidence="9">The complex is composed of six subunits: RnfA, RnfB, RnfC, RnfD, RnfE and RnfG.</text>
</comment>
<dbReference type="Pfam" id="PF02508">
    <property type="entry name" value="Rnf-Nqr"/>
    <property type="match status" value="1"/>
</dbReference>
<dbReference type="STRING" id="1445510.YC6258_02025"/>
<dbReference type="GO" id="GO:0022900">
    <property type="term" value="P:electron transport chain"/>
    <property type="evidence" value="ECO:0007669"/>
    <property type="project" value="UniProtKB-UniRule"/>
</dbReference>
<keyword evidence="6 9" id="KW-0249">Electron transport</keyword>
<dbReference type="EC" id="7.-.-.-" evidence="9"/>
<keyword evidence="3 9" id="KW-0997">Cell inner membrane</keyword>
<dbReference type="HOGENOM" id="CLU_046659_1_0_6"/>
<feature type="transmembrane region" description="Helical" evidence="9">
    <location>
        <begin position="99"/>
        <end position="117"/>
    </location>
</feature>
<evidence type="ECO:0000256" key="3">
    <source>
        <dbReference type="ARBA" id="ARBA00022519"/>
    </source>
</evidence>
<dbReference type="NCBIfam" id="TIGR01948">
    <property type="entry name" value="rnfE"/>
    <property type="match status" value="1"/>
</dbReference>
<feature type="transmembrane region" description="Helical" evidence="9">
    <location>
        <begin position="73"/>
        <end position="93"/>
    </location>
</feature>
<dbReference type="EMBL" id="CP007142">
    <property type="protein sequence ID" value="AJQ94069.1"/>
    <property type="molecule type" value="Genomic_DNA"/>
</dbReference>
<dbReference type="GO" id="GO:0005886">
    <property type="term" value="C:plasma membrane"/>
    <property type="evidence" value="ECO:0007669"/>
    <property type="project" value="UniProtKB-SubCell"/>
</dbReference>
<gene>
    <name evidence="9" type="primary">rnfE</name>
    <name evidence="10" type="ORF">YC6258_02025</name>
</gene>
<evidence type="ECO:0000256" key="6">
    <source>
        <dbReference type="ARBA" id="ARBA00022982"/>
    </source>
</evidence>
<dbReference type="AlphaFoldDB" id="A0A0C5VUI9"/>
<dbReference type="OrthoDB" id="9782945at2"/>
<evidence type="ECO:0000256" key="5">
    <source>
        <dbReference type="ARBA" id="ARBA00022967"/>
    </source>
</evidence>
<dbReference type="PANTHER" id="PTHR30586">
    <property type="entry name" value="ELECTRON TRANSPORT COMPLEX PROTEIN RNFE"/>
    <property type="match status" value="1"/>
</dbReference>
<dbReference type="PANTHER" id="PTHR30586:SF0">
    <property type="entry name" value="ION-TRANSLOCATING OXIDOREDUCTASE COMPLEX SUBUNIT E"/>
    <property type="match status" value="1"/>
</dbReference>
<comment type="function">
    <text evidence="9">Part of a membrane-bound complex that couples electron transfer with translocation of ions across the membrane.</text>
</comment>
<dbReference type="PATRIC" id="fig|1445510.3.peg.1981"/>
<feature type="transmembrane region" description="Helical" evidence="9">
    <location>
        <begin position="129"/>
        <end position="150"/>
    </location>
</feature>
<dbReference type="GO" id="GO:0012505">
    <property type="term" value="C:endomembrane system"/>
    <property type="evidence" value="ECO:0007669"/>
    <property type="project" value="UniProtKB-SubCell"/>
</dbReference>
<keyword evidence="11" id="KW-1185">Reference proteome</keyword>
<dbReference type="Proteomes" id="UP000032266">
    <property type="component" value="Chromosome"/>
</dbReference>
<sequence length="227" mass="24520">MSDHTYAQIFSDGLWRNNVALEQMLALCPLLAVTTTATNGLGMGLATIAVMIAASLLSSLLKGVITPQVRIPAFIVLIASVVTVVEMFINAWMHELYKVLGLFIPLIVTNCAILGRVEAFASKQTARASLADALAMGLGFTWVLVVVGAIRELIANGTLFHNASLLLGEHLHWLDTTVVDNYQGALLMALPPGGFIMLGFLLSIKRLIDQHRRKPATNTTLTQLQEA</sequence>
<evidence type="ECO:0000313" key="10">
    <source>
        <dbReference type="EMBL" id="AJQ94069.1"/>
    </source>
</evidence>
<reference evidence="10 11" key="1">
    <citation type="submission" date="2014-01" db="EMBL/GenBank/DDBJ databases">
        <title>Full genme sequencing of cellulolytic bacterium Gynuella sunshinyii YC6258T gen. nov., sp. nov.</title>
        <authorList>
            <person name="Khan H."/>
            <person name="Chung E.J."/>
            <person name="Chung Y.R."/>
        </authorList>
    </citation>
    <scope>NUCLEOTIDE SEQUENCE [LARGE SCALE GENOMIC DNA]</scope>
    <source>
        <strain evidence="10 11">YC6258</strain>
    </source>
</reference>
<protein>
    <recommendedName>
        <fullName evidence="9">Ion-translocating oxidoreductase complex subunit E</fullName>
        <ecNumber evidence="9">7.-.-.-</ecNumber>
    </recommendedName>
    <alternativeName>
        <fullName evidence="9">Rnf electron transport complex subunit E</fullName>
    </alternativeName>
</protein>
<keyword evidence="7 9" id="KW-1133">Transmembrane helix</keyword>